<dbReference type="AlphaFoldDB" id="A0AAD7FNU7"/>
<proteinExistence type="predicted"/>
<accession>A0AAD7FNU7</accession>
<protein>
    <submittedName>
        <fullName evidence="1">Uncharacterized protein</fullName>
    </submittedName>
</protein>
<dbReference type="InterPro" id="IPR032675">
    <property type="entry name" value="LRR_dom_sf"/>
</dbReference>
<dbReference type="Proteomes" id="UP001221757">
    <property type="component" value="Unassembled WGS sequence"/>
</dbReference>
<dbReference type="Gene3D" id="3.80.10.10">
    <property type="entry name" value="Ribonuclease Inhibitor"/>
    <property type="match status" value="1"/>
</dbReference>
<dbReference type="EMBL" id="JARKIE010000534">
    <property type="protein sequence ID" value="KAJ7629624.1"/>
    <property type="molecule type" value="Genomic_DNA"/>
</dbReference>
<reference evidence="1" key="1">
    <citation type="submission" date="2023-03" db="EMBL/GenBank/DDBJ databases">
        <title>Massive genome expansion in bonnet fungi (Mycena s.s.) driven by repeated elements and novel gene families across ecological guilds.</title>
        <authorList>
            <consortium name="Lawrence Berkeley National Laboratory"/>
            <person name="Harder C.B."/>
            <person name="Miyauchi S."/>
            <person name="Viragh M."/>
            <person name="Kuo A."/>
            <person name="Thoen E."/>
            <person name="Andreopoulos B."/>
            <person name="Lu D."/>
            <person name="Skrede I."/>
            <person name="Drula E."/>
            <person name="Henrissat B."/>
            <person name="Morin E."/>
            <person name="Kohler A."/>
            <person name="Barry K."/>
            <person name="LaButti K."/>
            <person name="Morin E."/>
            <person name="Salamov A."/>
            <person name="Lipzen A."/>
            <person name="Mereny Z."/>
            <person name="Hegedus B."/>
            <person name="Baldrian P."/>
            <person name="Stursova M."/>
            <person name="Weitz H."/>
            <person name="Taylor A."/>
            <person name="Grigoriev I.V."/>
            <person name="Nagy L.G."/>
            <person name="Martin F."/>
            <person name="Kauserud H."/>
        </authorList>
    </citation>
    <scope>NUCLEOTIDE SEQUENCE</scope>
    <source>
        <strain evidence="1">CBHHK067</strain>
    </source>
</reference>
<comment type="caution">
    <text evidence="1">The sequence shown here is derived from an EMBL/GenBank/DDBJ whole genome shotgun (WGS) entry which is preliminary data.</text>
</comment>
<evidence type="ECO:0000313" key="2">
    <source>
        <dbReference type="Proteomes" id="UP001221757"/>
    </source>
</evidence>
<keyword evidence="2" id="KW-1185">Reference proteome</keyword>
<sequence length="522" mass="58845">MPAFRFRYTGSFQAPMSLVCVLSCTTPFRLSAMEVDHYTTSSVSSPAENIDEANMNHVIVAPLLFPRSVWKRIALFYIPDGHNDPVKSAKARGVAASVCRELWHLVYDDPSFWSTINLNLNITPERVAFVLDKCGDSELHIRVALIDVRGPSDYTLESEPSVESLIDRMLSAISPTSARWRSFFFYTEHPGAFNKVRDVCFGLSAPILTSISIRYGYMPGYSEFDELDAIYEEPKEAYDWFNRTFSHLDHLELSTVYFPWNTDLFGSLTTLDLSDFDDLRWDFILSLFADASNLLFLRLDTFSGFTVPDGAKLSSNSLLVVDLGFGGHRCLVNLLTALITPNVADLTLRDINDNLPTILQCGVLLGQLVRFAVYGRVTYQSTPVYDRAVLQLFDSMPLLQVLDLHHAYPYLFTSYCVWTSRQLRSPAPSVTGLHSLRALYIARAALPQLLTFLVSHGIDDGSSGNHMNLRTIRALPSLPSDNPELWLWFKDHVTDFGCIQFVDRTLSVICGPSYHSLYCFLP</sequence>
<organism evidence="1 2">
    <name type="scientific">Mycena rosella</name>
    <name type="common">Pink bonnet</name>
    <name type="synonym">Agaricus rosellus</name>
    <dbReference type="NCBI Taxonomy" id="1033263"/>
    <lineage>
        <taxon>Eukaryota</taxon>
        <taxon>Fungi</taxon>
        <taxon>Dikarya</taxon>
        <taxon>Basidiomycota</taxon>
        <taxon>Agaricomycotina</taxon>
        <taxon>Agaricomycetes</taxon>
        <taxon>Agaricomycetidae</taxon>
        <taxon>Agaricales</taxon>
        <taxon>Marasmiineae</taxon>
        <taxon>Mycenaceae</taxon>
        <taxon>Mycena</taxon>
    </lineage>
</organism>
<name>A0AAD7FNU7_MYCRO</name>
<evidence type="ECO:0000313" key="1">
    <source>
        <dbReference type="EMBL" id="KAJ7629624.1"/>
    </source>
</evidence>
<gene>
    <name evidence="1" type="ORF">B0H17DRAFT_1150494</name>
</gene>